<dbReference type="EMBL" id="CP021422">
    <property type="protein sequence ID" value="ASB40473.1"/>
    <property type="molecule type" value="Genomic_DNA"/>
</dbReference>
<dbReference type="PANTHER" id="PTHR47099:SF1">
    <property type="entry name" value="METHYLCOBAMIDE:COM METHYLTRANSFERASE MTBA"/>
    <property type="match status" value="1"/>
</dbReference>
<evidence type="ECO:0000313" key="5">
    <source>
        <dbReference type="Proteomes" id="UP000596035"/>
    </source>
</evidence>
<organism evidence="3 5">
    <name type="scientific">Acutalibacter muris</name>
    <dbReference type="NCBI Taxonomy" id="1796620"/>
    <lineage>
        <taxon>Bacteria</taxon>
        <taxon>Bacillati</taxon>
        <taxon>Bacillota</taxon>
        <taxon>Clostridia</taxon>
        <taxon>Eubacteriales</taxon>
        <taxon>Acutalibacteraceae</taxon>
        <taxon>Acutalibacter</taxon>
    </lineage>
</organism>
<dbReference type="Pfam" id="PF01208">
    <property type="entry name" value="URO-D"/>
    <property type="match status" value="1"/>
</dbReference>
<dbReference type="Gene3D" id="3.20.20.210">
    <property type="match status" value="1"/>
</dbReference>
<feature type="domain" description="Uroporphyrinogen decarboxylase (URO-D)" evidence="1">
    <location>
        <begin position="136"/>
        <end position="317"/>
    </location>
</feature>
<dbReference type="InterPro" id="IPR000257">
    <property type="entry name" value="Uroporphyrinogen_deCOase"/>
</dbReference>
<protein>
    <submittedName>
        <fullName evidence="3">Uroporphyrinogen III decarboxylase</fullName>
    </submittedName>
</protein>
<dbReference type="InterPro" id="IPR052024">
    <property type="entry name" value="Methanogen_methyltrans"/>
</dbReference>
<dbReference type="InterPro" id="IPR038071">
    <property type="entry name" value="UROD/MetE-like_sf"/>
</dbReference>
<reference evidence="3 5" key="3">
    <citation type="submission" date="2020-11" db="EMBL/GenBank/DDBJ databases">
        <title>Closed and high quality bacterial genomes of the OMM12 community.</title>
        <authorList>
            <person name="Marbouty M."/>
            <person name="Lamy-Besnier Q."/>
            <person name="Debarbieux L."/>
            <person name="Koszul R."/>
        </authorList>
    </citation>
    <scope>NUCLEOTIDE SEQUENCE [LARGE SCALE GENOMIC DNA]</scope>
    <source>
        <strain evidence="3 5">KB18</strain>
    </source>
</reference>
<evidence type="ECO:0000313" key="2">
    <source>
        <dbReference type="EMBL" id="ASB40473.1"/>
    </source>
</evidence>
<dbReference type="SUPFAM" id="SSF51726">
    <property type="entry name" value="UROD/MetE-like"/>
    <property type="match status" value="1"/>
</dbReference>
<dbReference type="GO" id="GO:0006779">
    <property type="term" value="P:porphyrin-containing compound biosynthetic process"/>
    <property type="evidence" value="ECO:0007669"/>
    <property type="project" value="InterPro"/>
</dbReference>
<keyword evidence="4" id="KW-1185">Reference proteome</keyword>
<dbReference type="PANTHER" id="PTHR47099">
    <property type="entry name" value="METHYLCOBAMIDE:COM METHYLTRANSFERASE MTBA"/>
    <property type="match status" value="1"/>
</dbReference>
<dbReference type="RefSeq" id="WP_066533968.1">
    <property type="nucleotide sequence ID" value="NZ_CP021422.1"/>
</dbReference>
<name>A0A1Z2XPU4_9FIRM</name>
<dbReference type="KEGG" id="amur:ADH66_07260"/>
<dbReference type="AlphaFoldDB" id="A0A1Z2XPU4"/>
<proteinExistence type="predicted"/>
<dbReference type="Proteomes" id="UP000596035">
    <property type="component" value="Chromosome"/>
</dbReference>
<reference evidence="4" key="2">
    <citation type="submission" date="2017-05" db="EMBL/GenBank/DDBJ databases">
        <title>Improved OligoMM genomes.</title>
        <authorList>
            <person name="Garzetti D."/>
        </authorList>
    </citation>
    <scope>NUCLEOTIDE SEQUENCE [LARGE SCALE GENOMIC DNA]</scope>
    <source>
        <strain evidence="4">KB18</strain>
    </source>
</reference>
<evidence type="ECO:0000259" key="1">
    <source>
        <dbReference type="Pfam" id="PF01208"/>
    </source>
</evidence>
<evidence type="ECO:0000313" key="3">
    <source>
        <dbReference type="EMBL" id="QQR29757.1"/>
    </source>
</evidence>
<gene>
    <name evidence="2" type="ORF">ADH66_07260</name>
    <name evidence="3" type="ORF">I5Q82_17315</name>
</gene>
<dbReference type="GO" id="GO:0004853">
    <property type="term" value="F:uroporphyrinogen decarboxylase activity"/>
    <property type="evidence" value="ECO:0007669"/>
    <property type="project" value="InterPro"/>
</dbReference>
<dbReference type="Proteomes" id="UP000196710">
    <property type="component" value="Chromosome"/>
</dbReference>
<sequence length="321" mass="36120">MTKRQRVLAVLHGEKPDHIPVGFSLHFPADQNAGEAGVLAHLEFFRETDADLVKIMNENLVPVQGTISGPDDWSCIAPINKETPFIKKQLDFTKNILDQYDGDGYPLGTLHGITASSIHPIEQAYGYEGSRTLLVEHLRENETPVLDAMKRIAEGMCQLAWGYREAGVDGIYYAALGGESRWFTDEEFARWIEPFDRLILSEIRKAGCDVFLHICKEQLQMERYRGYGELCDVVNWGVYEAPLSMEEGQKLFPGKVLMGGLPNRSSVMTEGSKEQLVGEAQRLIRQFGPTRFILGADCTLPTELPYERVRWLAEAARGIEL</sequence>
<dbReference type="EMBL" id="CP065321">
    <property type="protein sequence ID" value="QQR29757.1"/>
    <property type="molecule type" value="Genomic_DNA"/>
</dbReference>
<reference evidence="2" key="1">
    <citation type="journal article" date="2017" name="Genome Announc.">
        <title>High-Quality Whole-Genome Sequences of the Oligo-Mouse-Microbiota Bacterial Community.</title>
        <authorList>
            <person name="Garzetti D."/>
            <person name="Brugiroux S."/>
            <person name="Bunk B."/>
            <person name="Pukall R."/>
            <person name="McCoy K.D."/>
            <person name="Macpherson A.J."/>
            <person name="Stecher B."/>
        </authorList>
    </citation>
    <scope>NUCLEOTIDE SEQUENCE</scope>
    <source>
        <strain evidence="2">KB18</strain>
    </source>
</reference>
<accession>A0A1Z2XPU4</accession>
<evidence type="ECO:0000313" key="4">
    <source>
        <dbReference type="Proteomes" id="UP000196710"/>
    </source>
</evidence>